<organism evidence="2 3">
    <name type="scientific">Leeuwenhoekiella marinoflava</name>
    <dbReference type="NCBI Taxonomy" id="988"/>
    <lineage>
        <taxon>Bacteria</taxon>
        <taxon>Pseudomonadati</taxon>
        <taxon>Bacteroidota</taxon>
        <taxon>Flavobacteriia</taxon>
        <taxon>Flavobacteriales</taxon>
        <taxon>Flavobacteriaceae</taxon>
        <taxon>Leeuwenhoekiella</taxon>
    </lineage>
</organism>
<dbReference type="RefSeq" id="WP_073099906.1">
    <property type="nucleotide sequence ID" value="NZ_QOVL01000012.1"/>
</dbReference>
<gene>
    <name evidence="2" type="ORF">DSL99_2607</name>
</gene>
<dbReference type="Proteomes" id="UP000290608">
    <property type="component" value="Unassembled WGS sequence"/>
</dbReference>
<feature type="domain" description="DUF5018" evidence="1">
    <location>
        <begin position="112"/>
        <end position="201"/>
    </location>
</feature>
<name>A0A4Q0PK48_9FLAO</name>
<sequence length="404" mass="45911">MKRFSHLLFIFLIIACSKDEDSEEIILSSENKITSFQLMLNGVLENGDINDSDKSIIFNTAGANLNSLIPEVEFSKSATIKPDINSPQNFSNDISYTVYAENGETNIYRIIVNNRELSTENKILSFQLKLGEELTEGVIDESSKIISFNSGEYDISNISPEIEISERATISPNPGIEQNFNNIVDYQVTSESGVMSTYSVIANKPVIEDVQGLGGFSKFYVGATVYVYGKYINPEIEGSEIYLSDGVNTYPVEAKEIYSSFYENINYTSFNFQIPWNLPYNTNYQFIYKNDKGTFISESQLDIMMENAPKFTSSNQNQYSYLDVIEITGENLYPQIAIPSNGNIFLITEYYYDIRVNDEKTLLELTLDYYNLFPRYYGQGVQTKAITLFGPNSRVGESFELEFY</sequence>
<dbReference type="STRING" id="1122159.SAMN02745246_02817"/>
<accession>A0A4Q0PK48</accession>
<dbReference type="PROSITE" id="PS51257">
    <property type="entry name" value="PROKAR_LIPOPROTEIN"/>
    <property type="match status" value="1"/>
</dbReference>
<dbReference type="EMBL" id="QOVL01000012">
    <property type="protein sequence ID" value="RXG28347.1"/>
    <property type="molecule type" value="Genomic_DNA"/>
</dbReference>
<reference evidence="2 3" key="1">
    <citation type="submission" date="2018-07" db="EMBL/GenBank/DDBJ databases">
        <title>Leeuwenhoekiella genomics.</title>
        <authorList>
            <person name="Tahon G."/>
            <person name="Willems A."/>
        </authorList>
    </citation>
    <scope>NUCLEOTIDE SEQUENCE [LARGE SCALE GENOMIC DNA]</scope>
    <source>
        <strain evidence="2 3">LMG 1345</strain>
    </source>
</reference>
<dbReference type="Pfam" id="PF16410">
    <property type="entry name" value="DUF5018"/>
    <property type="match status" value="1"/>
</dbReference>
<dbReference type="Gene3D" id="2.60.40.2340">
    <property type="match status" value="2"/>
</dbReference>
<dbReference type="InterPro" id="IPR032186">
    <property type="entry name" value="DUF5018"/>
</dbReference>
<evidence type="ECO:0000313" key="2">
    <source>
        <dbReference type="EMBL" id="RXG28347.1"/>
    </source>
</evidence>
<comment type="caution">
    <text evidence="2">The sequence shown here is derived from an EMBL/GenBank/DDBJ whole genome shotgun (WGS) entry which is preliminary data.</text>
</comment>
<dbReference type="AlphaFoldDB" id="A0A4Q0PK48"/>
<evidence type="ECO:0000313" key="3">
    <source>
        <dbReference type="Proteomes" id="UP000290608"/>
    </source>
</evidence>
<proteinExistence type="predicted"/>
<protein>
    <recommendedName>
        <fullName evidence="1">DUF5018 domain-containing protein</fullName>
    </recommendedName>
</protein>
<evidence type="ECO:0000259" key="1">
    <source>
        <dbReference type="Pfam" id="PF16410"/>
    </source>
</evidence>